<accession>A0A640KLF6</accession>
<name>A0A640KLF6_LEITA</name>
<feature type="transmembrane region" description="Helical" evidence="10">
    <location>
        <begin position="28"/>
        <end position="50"/>
    </location>
</feature>
<reference evidence="12" key="1">
    <citation type="submission" date="2019-11" db="EMBL/GenBank/DDBJ databases">
        <title>Leishmania tarentolae CDS.</title>
        <authorList>
            <person name="Goto Y."/>
            <person name="Yamagishi J."/>
        </authorList>
    </citation>
    <scope>NUCLEOTIDE SEQUENCE [LARGE SCALE GENOMIC DNA]</scope>
    <source>
        <strain evidence="12">Parrot Tar II</strain>
    </source>
</reference>
<dbReference type="InterPro" id="IPR026082">
    <property type="entry name" value="ABCA"/>
</dbReference>
<dbReference type="GO" id="GO:0140359">
    <property type="term" value="F:ABC-type transporter activity"/>
    <property type="evidence" value="ECO:0007669"/>
    <property type="project" value="InterPro"/>
</dbReference>
<evidence type="ECO:0000256" key="1">
    <source>
        <dbReference type="ARBA" id="ARBA00004141"/>
    </source>
</evidence>
<feature type="transmembrane region" description="Helical" evidence="10">
    <location>
        <begin position="1308"/>
        <end position="1335"/>
    </location>
</feature>
<dbReference type="FunFam" id="3.40.50.300:FF:001253">
    <property type="entry name" value="ATP-binding cassette protein subfamily A, member 10"/>
    <property type="match status" value="2"/>
</dbReference>
<dbReference type="InterPro" id="IPR013525">
    <property type="entry name" value="ABC2_TM"/>
</dbReference>
<dbReference type="Proteomes" id="UP000419144">
    <property type="component" value="Unassembled WGS sequence"/>
</dbReference>
<keyword evidence="5" id="KW-0677">Repeat</keyword>
<keyword evidence="4 10" id="KW-0812">Transmembrane</keyword>
<feature type="transmembrane region" description="Helical" evidence="10">
    <location>
        <begin position="1377"/>
        <end position="1395"/>
    </location>
</feature>
<gene>
    <name evidence="12" type="ORF">LtaPh_2906400</name>
</gene>
<keyword evidence="3" id="KW-0813">Transport</keyword>
<evidence type="ECO:0000256" key="8">
    <source>
        <dbReference type="ARBA" id="ARBA00022989"/>
    </source>
</evidence>
<evidence type="ECO:0000256" key="9">
    <source>
        <dbReference type="ARBA" id="ARBA00023136"/>
    </source>
</evidence>
<evidence type="ECO:0000256" key="7">
    <source>
        <dbReference type="ARBA" id="ARBA00022840"/>
    </source>
</evidence>
<feature type="transmembrane region" description="Helical" evidence="10">
    <location>
        <begin position="1416"/>
        <end position="1439"/>
    </location>
</feature>
<evidence type="ECO:0000256" key="10">
    <source>
        <dbReference type="SAM" id="Phobius"/>
    </source>
</evidence>
<dbReference type="VEuPathDB" id="TriTrypDB:LtaPh_2906400"/>
<protein>
    <submittedName>
        <fullName evidence="12">Abc transporter, putative</fullName>
    </submittedName>
</protein>
<evidence type="ECO:0000256" key="5">
    <source>
        <dbReference type="ARBA" id="ARBA00022737"/>
    </source>
</evidence>
<dbReference type="InterPro" id="IPR003439">
    <property type="entry name" value="ABC_transporter-like_ATP-bd"/>
</dbReference>
<keyword evidence="6" id="KW-0547">Nucleotide-binding</keyword>
<dbReference type="GO" id="GO:0005524">
    <property type="term" value="F:ATP binding"/>
    <property type="evidence" value="ECO:0007669"/>
    <property type="project" value="UniProtKB-KW"/>
</dbReference>
<dbReference type="Pfam" id="PF00005">
    <property type="entry name" value="ABC_tran"/>
    <property type="match status" value="2"/>
</dbReference>
<dbReference type="GO" id="GO:0016887">
    <property type="term" value="F:ATP hydrolysis activity"/>
    <property type="evidence" value="ECO:0007669"/>
    <property type="project" value="InterPro"/>
</dbReference>
<dbReference type="InterPro" id="IPR003593">
    <property type="entry name" value="AAA+_ATPase"/>
</dbReference>
<evidence type="ECO:0000313" key="12">
    <source>
        <dbReference type="EMBL" id="GET90322.1"/>
    </source>
</evidence>
<dbReference type="CDD" id="cd03263">
    <property type="entry name" value="ABC_subfamily_A"/>
    <property type="match status" value="2"/>
</dbReference>
<dbReference type="InterPro" id="IPR027417">
    <property type="entry name" value="P-loop_NTPase"/>
</dbReference>
<organism evidence="12 13">
    <name type="scientific">Leishmania tarentolae</name>
    <name type="common">Sauroleishmania tarentolae</name>
    <dbReference type="NCBI Taxonomy" id="5689"/>
    <lineage>
        <taxon>Eukaryota</taxon>
        <taxon>Discoba</taxon>
        <taxon>Euglenozoa</taxon>
        <taxon>Kinetoplastea</taxon>
        <taxon>Metakinetoplastina</taxon>
        <taxon>Trypanosomatida</taxon>
        <taxon>Trypanosomatidae</taxon>
        <taxon>Leishmaniinae</taxon>
        <taxon>Leishmania</taxon>
        <taxon>lizard Leishmania</taxon>
    </lineage>
</organism>
<comment type="subcellular location">
    <subcellularLocation>
        <location evidence="1">Membrane</location>
        <topology evidence="1">Multi-pass membrane protein</topology>
    </subcellularLocation>
</comment>
<dbReference type="GO" id="GO:0005319">
    <property type="term" value="F:lipid transporter activity"/>
    <property type="evidence" value="ECO:0007669"/>
    <property type="project" value="TreeGrafter"/>
</dbReference>
<dbReference type="OrthoDB" id="10255969at2759"/>
<feature type="transmembrane region" description="Helical" evidence="10">
    <location>
        <begin position="1266"/>
        <end position="1288"/>
    </location>
</feature>
<dbReference type="PANTHER" id="PTHR19229:SF36">
    <property type="entry name" value="ATP-BINDING CASSETTE SUB-FAMILY A MEMBER 2"/>
    <property type="match status" value="1"/>
</dbReference>
<feature type="transmembrane region" description="Helical" evidence="10">
    <location>
        <begin position="402"/>
        <end position="425"/>
    </location>
</feature>
<dbReference type="EMBL" id="BLBS01000040">
    <property type="protein sequence ID" value="GET90322.1"/>
    <property type="molecule type" value="Genomic_DNA"/>
</dbReference>
<evidence type="ECO:0000256" key="4">
    <source>
        <dbReference type="ARBA" id="ARBA00022692"/>
    </source>
</evidence>
<feature type="transmembrane region" description="Helical" evidence="10">
    <location>
        <begin position="357"/>
        <end position="382"/>
    </location>
</feature>
<evidence type="ECO:0000259" key="11">
    <source>
        <dbReference type="PROSITE" id="PS50893"/>
    </source>
</evidence>
<dbReference type="SMART" id="SM00382">
    <property type="entry name" value="AAA"/>
    <property type="match status" value="2"/>
</dbReference>
<dbReference type="GO" id="GO:0016020">
    <property type="term" value="C:membrane"/>
    <property type="evidence" value="ECO:0007669"/>
    <property type="project" value="UniProtKB-SubCell"/>
</dbReference>
<evidence type="ECO:0000256" key="6">
    <source>
        <dbReference type="ARBA" id="ARBA00022741"/>
    </source>
</evidence>
<feature type="domain" description="ABC transporter" evidence="11">
    <location>
        <begin position="1540"/>
        <end position="1769"/>
    </location>
</feature>
<feature type="transmembrane region" description="Helical" evidence="10">
    <location>
        <begin position="466"/>
        <end position="484"/>
    </location>
</feature>
<comment type="similarity">
    <text evidence="2">Belongs to the ABC transporter superfamily. ABCA family.</text>
</comment>
<keyword evidence="8 10" id="KW-1133">Transmembrane helix</keyword>
<feature type="transmembrane region" description="Helical" evidence="10">
    <location>
        <begin position="1070"/>
        <end position="1090"/>
    </location>
</feature>
<comment type="caution">
    <text evidence="12">The sequence shown here is derived from an EMBL/GenBank/DDBJ whole genome shotgun (WGS) entry which is preliminary data.</text>
</comment>
<feature type="domain" description="ABC transporter" evidence="11">
    <location>
        <begin position="673"/>
        <end position="902"/>
    </location>
</feature>
<dbReference type="SUPFAM" id="SSF52540">
    <property type="entry name" value="P-loop containing nucleoside triphosphate hydrolases"/>
    <property type="match status" value="2"/>
</dbReference>
<feature type="transmembrane region" description="Helical" evidence="10">
    <location>
        <begin position="528"/>
        <end position="554"/>
    </location>
</feature>
<dbReference type="Gene3D" id="3.40.50.300">
    <property type="entry name" value="P-loop containing nucleotide triphosphate hydrolases"/>
    <property type="match status" value="2"/>
</dbReference>
<keyword evidence="9 10" id="KW-0472">Membrane</keyword>
<keyword evidence="13" id="KW-1185">Reference proteome</keyword>
<dbReference type="Pfam" id="PF12698">
    <property type="entry name" value="ABC2_membrane_3"/>
    <property type="match status" value="2"/>
</dbReference>
<proteinExistence type="inferred from homology"/>
<feature type="transmembrane region" description="Helical" evidence="10">
    <location>
        <begin position="437"/>
        <end position="460"/>
    </location>
</feature>
<feature type="transmembrane region" description="Helical" evidence="10">
    <location>
        <begin position="1459"/>
        <end position="1484"/>
    </location>
</feature>
<sequence length="1867" mass="206894">MTGFCRQYGIQLYGFLVKTFLQRWRMPISTIVEILLPCLFTILISLAYWLSDTSVVPAQMYDGGDYVPINMTDFVSYFACRKMESKLSLPWRPCPVGGRGAPLICLSLIGTGNDVCIEAGMYGVLSKMLYSMYYGSGSFGMNTMDGHLTLSAMVTETTRKENPTFFGRGGKDSLSHYGRLLVSSDSPELAQSFMEFCRQKSGMCMEVLYDTPFTSLASAKEYAAANEDTVWAIVDLPKDSLTSKDKSEFAISMNFTATAPTAKEPQKSLFTRGLGAKDGSDGYVLYWTSGFLTLQTFVHEFYLSEALKTHTVKGPATYATDLAAEVEGISSYLSQYGSTVIPMPTPAHYNNAFLTKWAYYMPLLAVMAVLYPTSRLVMLIVIEKYNGIREAMLIMGLHPSCMFFGWYSSTLIMDLVSSLLAALFLKIGFLDKVDYGLLLLLYFSFMQQNTAMCFFVSSIFRNPRVASWFIAFVLFLCAIPSFSFPTGMTDVQKICCCLVPCVGYIQAFNMMLNYASFGWHFGWAEAHIGYFSFCMAIGMMWASFGALMLLSFYLDRVSCGAVGRRAHPLFFLMPLVNAFRKARAPPIKMCDMGRPILPGSLVERASCDEDDLHSASFANNSLKKDGKTSPQDDVRLIEHYHDTVNPQDPSVAAVFHRLRKIYVSGGIIGFFYTYFTGLFREGDRVVALDGVTFAMRTGEVSVLLGPNGAGKSTIMGIATGMVNPTKGDVYVRGYNARTHLDECRQNIGYCPQQDIVWSLLTVEEHVTFYARMKGSNSANVQGKVDYVLDLLELNEKRHCKASELSSGQRRRLCVAIAMVGDSSVLFLDEPTAGMDIKGRKIVYEALNRARTQRSVLICTHLLDEADRIADRVLIVNKGLLRAEGSAMYLKSQMDVGYVVTCLLEGNMTAAEENGVAEGLVNFVRAESYAAQRVGDNSNEGCVMLGVQRRGREVTFRFPMTLLSSAGVTLLSAIQRNSERLRLRNVALNLATLEDVFFTVTCTAPLMSSVTDGELVGGREDEGDALSIPDTPSSSADLYEKKMSYLFVFCRHFRALFLKRLQYAQRDFKLLVYQVVLPIFFLLMSLFINLVREPRQPSLRLDMTMYEDYASRPSQVMTGYSKFVGVVQNVTRAPMSVSNAFRLDAALPDNAWGSHYRTDFRDMASGMANVSNSMSQLLLSELMLHEDPRYISVAPVGAVYQKGLPKKCPTLLHNTSYSHSSPQGVSALYHLATHQLFGSEVPTPTAVNSPMTLGHFEKTLVSANKQVMVGIFIILPFIFIPSNTISYIVEEKESGARHMQWLSGANVLAYWVSSFVFDFASYLVTQILAFIIFFIFNRTEFIGKDNISAAVVLFFFFGLTSIPFSYFMSFFFRSSFTAQSVVFCINFTFGFLWVTLESMIAEHALRFAEVVTYILRVIPAVSFGESMFVLSGVQLANLMFPNREKKSLFALLHFSETGSPTGGIGTALIYMSCVAVACTLALVILEYLRLQRLHSVFAQCCTRPNDEDEEEHRRLEEADPSVKQEEDYVCAEKTGPESTRIAVQHLNKHYLGAKHAALQDVSFGVNEGEVMGLLGLNGAGKTTAVGILAGEVVATGGDAFVNHYAVQSIESRPFVGYCPQYNALLSYLSAEEHLWLYARLRSVKEKYIKAEVNVLLKELGLYPFRHQSAASLSGGNKRRLSLAIALVGHTTSVLLDEPTSGMDAVARAQTCEIVRRLTAQKSVVLTTHRLDEVEALADRVAFVVRGNLRCIGTPQELKNAYNKTASYTLNVLFPITVRLQGADSSLVEKVRRYVLDTVTATTGANAQQVARCEVAEVHPCSLQMTVSGDLPSICVAVSHMQAGSANGIPAATYVSVSQPTLEDILLLQ</sequence>
<keyword evidence="7" id="KW-0067">ATP-binding</keyword>
<dbReference type="InterPro" id="IPR017871">
    <property type="entry name" value="ABC_transporter-like_CS"/>
</dbReference>
<dbReference type="PANTHER" id="PTHR19229">
    <property type="entry name" value="ATP-BINDING CASSETTE TRANSPORTER SUBFAMILY A ABCA"/>
    <property type="match status" value="1"/>
</dbReference>
<dbReference type="PROSITE" id="PS50893">
    <property type="entry name" value="ABC_TRANSPORTER_2"/>
    <property type="match status" value="2"/>
</dbReference>
<evidence type="ECO:0000256" key="2">
    <source>
        <dbReference type="ARBA" id="ARBA00008869"/>
    </source>
</evidence>
<evidence type="ECO:0000313" key="13">
    <source>
        <dbReference type="Proteomes" id="UP000419144"/>
    </source>
</evidence>
<feature type="transmembrane region" description="Helical" evidence="10">
    <location>
        <begin position="1347"/>
        <end position="1371"/>
    </location>
</feature>
<dbReference type="PROSITE" id="PS00211">
    <property type="entry name" value="ABC_TRANSPORTER_1"/>
    <property type="match status" value="2"/>
</dbReference>
<evidence type="ECO:0000256" key="3">
    <source>
        <dbReference type="ARBA" id="ARBA00022448"/>
    </source>
</evidence>